<dbReference type="PANTHER" id="PTHR21494">
    <property type="entry name" value="ACTIVATING SIGNAL COINTEGRATOR 1 COMPLEX SUBUNIT 2 ASC-1 COMPLEX SUBUNIT P100"/>
    <property type="match status" value="1"/>
</dbReference>
<keyword evidence="4" id="KW-1185">Reference proteome</keyword>
<feature type="domain" description="CUE" evidence="2">
    <location>
        <begin position="443"/>
        <end position="485"/>
    </location>
</feature>
<organism evidence="3 4">
    <name type="scientific">Bugula neritina</name>
    <name type="common">Brown bryozoan</name>
    <name type="synonym">Sertularia neritina</name>
    <dbReference type="NCBI Taxonomy" id="10212"/>
    <lineage>
        <taxon>Eukaryota</taxon>
        <taxon>Metazoa</taxon>
        <taxon>Spiralia</taxon>
        <taxon>Lophotrochozoa</taxon>
        <taxon>Bryozoa</taxon>
        <taxon>Gymnolaemata</taxon>
        <taxon>Cheilostomatida</taxon>
        <taxon>Flustrina</taxon>
        <taxon>Buguloidea</taxon>
        <taxon>Bugulidae</taxon>
        <taxon>Bugula</taxon>
    </lineage>
</organism>
<dbReference type="EMBL" id="VXIV02001785">
    <property type="protein sequence ID" value="KAF6029822.1"/>
    <property type="molecule type" value="Genomic_DNA"/>
</dbReference>
<evidence type="ECO:0000313" key="4">
    <source>
        <dbReference type="Proteomes" id="UP000593567"/>
    </source>
</evidence>
<evidence type="ECO:0000259" key="2">
    <source>
        <dbReference type="PROSITE" id="PS51140"/>
    </source>
</evidence>
<feature type="region of interest" description="Disordered" evidence="1">
    <location>
        <begin position="629"/>
        <end position="702"/>
    </location>
</feature>
<dbReference type="CDD" id="cd14364">
    <property type="entry name" value="CUE_ASCC2"/>
    <property type="match status" value="1"/>
</dbReference>
<dbReference type="SUPFAM" id="SSF46934">
    <property type="entry name" value="UBA-like"/>
    <property type="match status" value="1"/>
</dbReference>
<dbReference type="Gene3D" id="1.10.8.10">
    <property type="entry name" value="DNA helicase RuvA subunit, C-terminal domain"/>
    <property type="match status" value="1"/>
</dbReference>
<dbReference type="OrthoDB" id="5577209at2759"/>
<evidence type="ECO:0000256" key="1">
    <source>
        <dbReference type="SAM" id="MobiDB-lite"/>
    </source>
</evidence>
<reference evidence="3" key="1">
    <citation type="submission" date="2020-06" db="EMBL/GenBank/DDBJ databases">
        <title>Draft genome of Bugula neritina, a colonial animal packing powerful symbionts and potential medicines.</title>
        <authorList>
            <person name="Rayko M."/>
        </authorList>
    </citation>
    <scope>NUCLEOTIDE SEQUENCE [LARGE SCALE GENOMIC DNA]</scope>
    <source>
        <strain evidence="3">Kwan_BN1</strain>
    </source>
</reference>
<dbReference type="GO" id="GO:0006355">
    <property type="term" value="P:regulation of DNA-templated transcription"/>
    <property type="evidence" value="ECO:0007669"/>
    <property type="project" value="TreeGrafter"/>
</dbReference>
<name>A0A7J7JTX1_BUGNE</name>
<dbReference type="AlphaFoldDB" id="A0A7J7JTX1"/>
<dbReference type="GO" id="GO:0043130">
    <property type="term" value="F:ubiquitin binding"/>
    <property type="evidence" value="ECO:0007669"/>
    <property type="project" value="InterPro"/>
</dbReference>
<dbReference type="PROSITE" id="PS51140">
    <property type="entry name" value="CUE"/>
    <property type="match status" value="1"/>
</dbReference>
<dbReference type="SMART" id="SM00546">
    <property type="entry name" value="CUE"/>
    <property type="match status" value="1"/>
</dbReference>
<dbReference type="Proteomes" id="UP000593567">
    <property type="component" value="Unassembled WGS sequence"/>
</dbReference>
<accession>A0A7J7JTX1</accession>
<proteinExistence type="predicted"/>
<feature type="compositionally biased region" description="Basic and acidic residues" evidence="1">
    <location>
        <begin position="649"/>
        <end position="659"/>
    </location>
</feature>
<dbReference type="PANTHER" id="PTHR21494:SF0">
    <property type="entry name" value="ACTIVATING SIGNAL COINTEGRATOR 1 COMPLEX SUBUNIT 2"/>
    <property type="match status" value="1"/>
</dbReference>
<dbReference type="InterPro" id="IPR052586">
    <property type="entry name" value="ASCC2"/>
</dbReference>
<comment type="caution">
    <text evidence="3">The sequence shown here is derived from an EMBL/GenBank/DDBJ whole genome shotgun (WGS) entry which is preliminary data.</text>
</comment>
<dbReference type="InterPro" id="IPR003892">
    <property type="entry name" value="CUE"/>
</dbReference>
<evidence type="ECO:0000313" key="3">
    <source>
        <dbReference type="EMBL" id="KAF6029822.1"/>
    </source>
</evidence>
<dbReference type="InterPro" id="IPR041800">
    <property type="entry name" value="ASCC2_CUE"/>
</dbReference>
<dbReference type="InterPro" id="IPR009060">
    <property type="entry name" value="UBA-like_sf"/>
</dbReference>
<gene>
    <name evidence="3" type="ORF">EB796_011860</name>
</gene>
<feature type="compositionally biased region" description="Basic residues" evidence="1">
    <location>
        <begin position="674"/>
        <end position="702"/>
    </location>
</feature>
<sequence>MLLDCINKEKMDPLDKRKIIHDGQAVPAIDSYWVKDISFLPFSLLGPSNTKEQIDDWLNATDLLLDDLQLLLHEPCHVFWSHLIFDESLRTSLDSFLKLMPRHFDGEVTETVIHKQVQKLYQAYFKVFIRMTTCKESSSDYITPEVFGIILYENYILDIPKLMDMCIIFSPSNGSLLRKMIDNVFKHQPKYLDDVLAAALSIINMFEKLMEKLTDNKLTVPRGLIAPNPETSTAQADIVDLCLYSSDICHSVNAFLQHCPPACLAFHNPSFYKVLSNYYEDVLHCLLIQLESSHICESDQLKMYDRLNTAQEECVSLFRQVLFAATLEQANTHSEKCDLLIQEFYDILTEHLGEYRFIGHYSLKYPFIEDIEYINSINSKSDQTRQQFILDGLSLAIEVFLEQQNAADKDTTQNEIASANGSVDPSETLEDTASAAEAMVKPSIPSQLQSILDMFPDYGEGFIQMCLDHYKSADHVINALLENSLPPFLSTLDRTLAIPLQDETLLTSRKNVFDNDEFDVFRSRRIDQSKIHKGKRMMLVFYRANVLKTEDGAFKDKIKELVINCEELSMADNSATNGAYLVAEADMYDDEYDDTYDANEVGADDADEAQELMGRKLVVPVALGGSGLVEQADDNENDSKGAAYPTKTVTEKPKYDVKGRAKGQGQTAEVIKNRNFKTAHKARGANHNRKAGARSKMSKGMF</sequence>
<protein>
    <submittedName>
        <fullName evidence="3">ASCC2</fullName>
    </submittedName>
</protein>
<dbReference type="Pfam" id="PF02845">
    <property type="entry name" value="CUE"/>
    <property type="match status" value="1"/>
</dbReference>